<feature type="transmembrane region" description="Helical" evidence="1">
    <location>
        <begin position="335"/>
        <end position="358"/>
    </location>
</feature>
<keyword evidence="1" id="KW-1133">Transmembrane helix</keyword>
<reference evidence="2 3" key="1">
    <citation type="submission" date="2020-08" db="EMBL/GenBank/DDBJ databases">
        <title>Genome public.</title>
        <authorList>
            <person name="Liu C."/>
            <person name="Sun Q."/>
        </authorList>
    </citation>
    <scope>NUCLEOTIDE SEQUENCE [LARGE SCALE GENOMIC DNA]</scope>
    <source>
        <strain evidence="2 3">NSJ-37</strain>
    </source>
</reference>
<feature type="transmembrane region" description="Helical" evidence="1">
    <location>
        <begin position="12"/>
        <end position="40"/>
    </location>
</feature>
<name>A0ABR7N1R2_9FIRM</name>
<feature type="transmembrane region" description="Helical" evidence="1">
    <location>
        <begin position="421"/>
        <end position="444"/>
    </location>
</feature>
<evidence type="ECO:0008006" key="4">
    <source>
        <dbReference type="Google" id="ProtNLM"/>
    </source>
</evidence>
<feature type="transmembrane region" description="Helical" evidence="1">
    <location>
        <begin position="383"/>
        <end position="409"/>
    </location>
</feature>
<dbReference type="Proteomes" id="UP000606193">
    <property type="component" value="Unassembled WGS sequence"/>
</dbReference>
<keyword evidence="1" id="KW-0812">Transmembrane</keyword>
<evidence type="ECO:0000256" key="1">
    <source>
        <dbReference type="SAM" id="Phobius"/>
    </source>
</evidence>
<dbReference type="RefSeq" id="WP_249297907.1">
    <property type="nucleotide sequence ID" value="NZ_JACRSX010000008.1"/>
</dbReference>
<proteinExistence type="predicted"/>
<accession>A0ABR7N1R2</accession>
<evidence type="ECO:0000313" key="3">
    <source>
        <dbReference type="Proteomes" id="UP000606193"/>
    </source>
</evidence>
<keyword evidence="3" id="KW-1185">Reference proteome</keyword>
<protein>
    <recommendedName>
        <fullName evidence="4">ABC transporter permease</fullName>
    </recommendedName>
</protein>
<sequence>MTWKYAVRECRMHIVMSVLCLIQAVFLFAIVTGLLSIFMVRYEKYQPVQKLVEQKGFLCNIVNSHYIEGEHEGKMVETSQAYEAMLKDAEVCGQYDVNAFVEETQEVADARKEGSFHRNVWAYDDGWISGYTPKLQSGSWLKTGNKEGKYLEAVVLQNRERYKTGDVVYVDTNSETELQTKIPVKIIGVIDRNADIIFQSNGEDSVDYHILFSNMIRQSEDVEKLDDITGDSIFPPTTFFVSKKNLDRVQEQYVDQEAEKNLSENNNKVPNTDKKIFFTSLSGLALITMDKKCSDKLYAYNKNRVAQISDFEFLHDLDYIKKNTWQNIMADISDLIPAGVGMILFTVISFVTLSTLMYQKNMKKYSIYYVQGLTWKRIFRIHILYISLIILTALVLGILLILAAGHFGIWSGLAVQLGGVQIAGCLIITVLLLVSSALMCLSLVKGRSAKEILQE</sequence>
<keyword evidence="1" id="KW-0472">Membrane</keyword>
<organism evidence="2 3">
    <name type="scientific">Jutongia huaianensis</name>
    <dbReference type="NCBI Taxonomy" id="2763668"/>
    <lineage>
        <taxon>Bacteria</taxon>
        <taxon>Bacillati</taxon>
        <taxon>Bacillota</taxon>
        <taxon>Clostridia</taxon>
        <taxon>Lachnospirales</taxon>
        <taxon>Lachnospiraceae</taxon>
        <taxon>Jutongia</taxon>
    </lineage>
</organism>
<comment type="caution">
    <text evidence="2">The sequence shown here is derived from an EMBL/GenBank/DDBJ whole genome shotgun (WGS) entry which is preliminary data.</text>
</comment>
<evidence type="ECO:0000313" key="2">
    <source>
        <dbReference type="EMBL" id="MBC8562574.1"/>
    </source>
</evidence>
<gene>
    <name evidence="2" type="ORF">H8704_08020</name>
</gene>
<dbReference type="EMBL" id="JACRSX010000008">
    <property type="protein sequence ID" value="MBC8562574.1"/>
    <property type="molecule type" value="Genomic_DNA"/>
</dbReference>